<evidence type="ECO:0000259" key="3">
    <source>
        <dbReference type="PROSITE" id="PS50055"/>
    </source>
</evidence>
<reference evidence="5 6" key="1">
    <citation type="submission" date="2024-08" db="EMBL/GenBank/DDBJ databases">
        <authorList>
            <person name="Cucini C."/>
            <person name="Frati F."/>
        </authorList>
    </citation>
    <scope>NUCLEOTIDE SEQUENCE [LARGE SCALE GENOMIC DNA]</scope>
</reference>
<dbReference type="PANTHER" id="PTHR19134">
    <property type="entry name" value="RECEPTOR-TYPE TYROSINE-PROTEIN PHOSPHATASE"/>
    <property type="match status" value="1"/>
</dbReference>
<organism evidence="5 6">
    <name type="scientific">Orchesella dallaii</name>
    <dbReference type="NCBI Taxonomy" id="48710"/>
    <lineage>
        <taxon>Eukaryota</taxon>
        <taxon>Metazoa</taxon>
        <taxon>Ecdysozoa</taxon>
        <taxon>Arthropoda</taxon>
        <taxon>Hexapoda</taxon>
        <taxon>Collembola</taxon>
        <taxon>Entomobryomorpha</taxon>
        <taxon>Entomobryoidea</taxon>
        <taxon>Orchesellidae</taxon>
        <taxon>Orchesellinae</taxon>
        <taxon>Orchesella</taxon>
    </lineage>
</organism>
<dbReference type="PROSITE" id="PS50056">
    <property type="entry name" value="TYR_PHOSPHATASE_2"/>
    <property type="match status" value="1"/>
</dbReference>
<dbReference type="PANTHER" id="PTHR19134:SF553">
    <property type="entry name" value="TYROSINE-PROTEIN PHOSPHATASE 10D-RELATED"/>
    <property type="match status" value="1"/>
</dbReference>
<evidence type="ECO:0000256" key="1">
    <source>
        <dbReference type="SAM" id="MobiDB-lite"/>
    </source>
</evidence>
<dbReference type="InterPro" id="IPR000387">
    <property type="entry name" value="Tyr_Pase_dom"/>
</dbReference>
<keyword evidence="2" id="KW-0472">Membrane</keyword>
<dbReference type="SMART" id="SM00404">
    <property type="entry name" value="PTPc_motif"/>
    <property type="match status" value="1"/>
</dbReference>
<dbReference type="PROSITE" id="PS50055">
    <property type="entry name" value="TYR_PHOSPHATASE_PTP"/>
    <property type="match status" value="1"/>
</dbReference>
<feature type="domain" description="Tyrosine specific protein phosphatases" evidence="4">
    <location>
        <begin position="334"/>
        <end position="412"/>
    </location>
</feature>
<dbReference type="Pfam" id="PF00102">
    <property type="entry name" value="Y_phosphatase"/>
    <property type="match status" value="1"/>
</dbReference>
<dbReference type="PRINTS" id="PR00700">
    <property type="entry name" value="PRTYPHPHTASE"/>
</dbReference>
<dbReference type="SMART" id="SM00194">
    <property type="entry name" value="PTPc"/>
    <property type="match status" value="1"/>
</dbReference>
<protein>
    <submittedName>
        <fullName evidence="5">Uncharacterized protein</fullName>
    </submittedName>
</protein>
<name>A0ABP1R1Y7_9HEXA</name>
<proteinExistence type="predicted"/>
<evidence type="ECO:0000313" key="5">
    <source>
        <dbReference type="EMBL" id="CAL8117425.1"/>
    </source>
</evidence>
<dbReference type="InterPro" id="IPR000242">
    <property type="entry name" value="PTP_cat"/>
</dbReference>
<dbReference type="InterPro" id="IPR003595">
    <property type="entry name" value="Tyr_Pase_cat"/>
</dbReference>
<evidence type="ECO:0000313" key="6">
    <source>
        <dbReference type="Proteomes" id="UP001642540"/>
    </source>
</evidence>
<dbReference type="InterPro" id="IPR050348">
    <property type="entry name" value="Protein-Tyr_Phosphatase"/>
</dbReference>
<feature type="domain" description="Tyrosine-protein phosphatase" evidence="3">
    <location>
        <begin position="146"/>
        <end position="421"/>
    </location>
</feature>
<dbReference type="EMBL" id="CAXLJM020000054">
    <property type="protein sequence ID" value="CAL8117425.1"/>
    <property type="molecule type" value="Genomic_DNA"/>
</dbReference>
<feature type="region of interest" description="Disordered" evidence="1">
    <location>
        <begin position="444"/>
        <end position="473"/>
    </location>
</feature>
<dbReference type="InterPro" id="IPR016130">
    <property type="entry name" value="Tyr_Pase_AS"/>
</dbReference>
<dbReference type="InterPro" id="IPR029021">
    <property type="entry name" value="Prot-tyrosine_phosphatase-like"/>
</dbReference>
<gene>
    <name evidence="5" type="ORF">ODALV1_LOCUS17687</name>
</gene>
<sequence>MHLLLSDFSTDADDFLLETSTEKEVSSSTVVSSTSSSSSAAPPHEEEENKWLLPTIIGVGVLLAVLLISFIIYKKFGCFGLFRKKLKLAIPIKKISILSTRPSVCSSASSCGSLKVALKRGKKYGVPLSQAEVHIGKLEEDKDAGFSMEFQALKQLLIYMEPLSTGAALQAGNIVRNRFSNILPFDKTRVVLKKGGGGGGGGDNDYINANYVSGYQFEREFIATQGPMKNTVNDFWNMCWESNCSCIVMLTRCYEKGVEKCYPYWPTEIGSRNCGGVRVSLEKQAAFRAEGHLWLVSHLILENDEEESQPRPVIHIVFLSWPDFGVVEPPQILISFVKEFRKLVPYPEKAPPKPVVIHCSAGVGRSGVFITLDYLMQELQGERRPHCVNIFQIVARMRRERMAMVQTQAQYTLIYKCLLCLVNNTPLASPIMVSSDEIQVGDWGLSSDTNPNNNVSNNVNNNRRNSNESKSKL</sequence>
<keyword evidence="6" id="KW-1185">Reference proteome</keyword>
<keyword evidence="2" id="KW-0812">Transmembrane</keyword>
<dbReference type="SUPFAM" id="SSF52799">
    <property type="entry name" value="(Phosphotyrosine protein) phosphatases II"/>
    <property type="match status" value="1"/>
</dbReference>
<comment type="caution">
    <text evidence="5">The sequence shown here is derived from an EMBL/GenBank/DDBJ whole genome shotgun (WGS) entry which is preliminary data.</text>
</comment>
<evidence type="ECO:0000259" key="4">
    <source>
        <dbReference type="PROSITE" id="PS50056"/>
    </source>
</evidence>
<dbReference type="Gene3D" id="3.90.190.10">
    <property type="entry name" value="Protein tyrosine phosphatase superfamily"/>
    <property type="match status" value="1"/>
</dbReference>
<dbReference type="PROSITE" id="PS00383">
    <property type="entry name" value="TYR_PHOSPHATASE_1"/>
    <property type="match status" value="1"/>
</dbReference>
<accession>A0ABP1R1Y7</accession>
<dbReference type="Proteomes" id="UP001642540">
    <property type="component" value="Unassembled WGS sequence"/>
</dbReference>
<feature type="transmembrane region" description="Helical" evidence="2">
    <location>
        <begin position="51"/>
        <end position="73"/>
    </location>
</feature>
<keyword evidence="2" id="KW-1133">Transmembrane helix</keyword>
<evidence type="ECO:0000256" key="2">
    <source>
        <dbReference type="SAM" id="Phobius"/>
    </source>
</evidence>
<feature type="compositionally biased region" description="Low complexity" evidence="1">
    <location>
        <begin position="452"/>
        <end position="464"/>
    </location>
</feature>